<accession>A0AAD6UXG7</accession>
<organism evidence="1 2">
    <name type="scientific">Mycena pura</name>
    <dbReference type="NCBI Taxonomy" id="153505"/>
    <lineage>
        <taxon>Eukaryota</taxon>
        <taxon>Fungi</taxon>
        <taxon>Dikarya</taxon>
        <taxon>Basidiomycota</taxon>
        <taxon>Agaricomycotina</taxon>
        <taxon>Agaricomycetes</taxon>
        <taxon>Agaricomycetidae</taxon>
        <taxon>Agaricales</taxon>
        <taxon>Marasmiineae</taxon>
        <taxon>Mycenaceae</taxon>
        <taxon>Mycena</taxon>
    </lineage>
</organism>
<gene>
    <name evidence="1" type="ORF">GGX14DRAFT_671806</name>
</gene>
<sequence length="187" mass="20533">TWPQDLHSPYRISKLLFDSGTFPSPSRPLYHLSCPHPTAPPVSMGTPAAAAPLDIYLYCSLLQREVERLHDRLDCLEYGEAASTTPRGHHWCPTFDGERFRTTTATPAPTPAFIATTHTPVPLAGILPTAAGLPDRYSCTLVVPDLAVGHIVGRGGQGLHQHMTSPAPNYAHILIQLHLKFFELRIK</sequence>
<keyword evidence="2" id="KW-1185">Reference proteome</keyword>
<dbReference type="AlphaFoldDB" id="A0AAD6UXG7"/>
<comment type="caution">
    <text evidence="1">The sequence shown here is derived from an EMBL/GenBank/DDBJ whole genome shotgun (WGS) entry which is preliminary data.</text>
</comment>
<protein>
    <recommendedName>
        <fullName evidence="3">K Homology domain-containing protein</fullName>
    </recommendedName>
</protein>
<dbReference type="Proteomes" id="UP001219525">
    <property type="component" value="Unassembled WGS sequence"/>
</dbReference>
<proteinExistence type="predicted"/>
<name>A0AAD6UXG7_9AGAR</name>
<evidence type="ECO:0008006" key="3">
    <source>
        <dbReference type="Google" id="ProtNLM"/>
    </source>
</evidence>
<dbReference type="EMBL" id="JARJCW010000081">
    <property type="protein sequence ID" value="KAJ7196766.1"/>
    <property type="molecule type" value="Genomic_DNA"/>
</dbReference>
<reference evidence="1" key="1">
    <citation type="submission" date="2023-03" db="EMBL/GenBank/DDBJ databases">
        <title>Massive genome expansion in bonnet fungi (Mycena s.s.) driven by repeated elements and novel gene families across ecological guilds.</title>
        <authorList>
            <consortium name="Lawrence Berkeley National Laboratory"/>
            <person name="Harder C.B."/>
            <person name="Miyauchi S."/>
            <person name="Viragh M."/>
            <person name="Kuo A."/>
            <person name="Thoen E."/>
            <person name="Andreopoulos B."/>
            <person name="Lu D."/>
            <person name="Skrede I."/>
            <person name="Drula E."/>
            <person name="Henrissat B."/>
            <person name="Morin E."/>
            <person name="Kohler A."/>
            <person name="Barry K."/>
            <person name="LaButti K."/>
            <person name="Morin E."/>
            <person name="Salamov A."/>
            <person name="Lipzen A."/>
            <person name="Mereny Z."/>
            <person name="Hegedus B."/>
            <person name="Baldrian P."/>
            <person name="Stursova M."/>
            <person name="Weitz H."/>
            <person name="Taylor A."/>
            <person name="Grigoriev I.V."/>
            <person name="Nagy L.G."/>
            <person name="Martin F."/>
            <person name="Kauserud H."/>
        </authorList>
    </citation>
    <scope>NUCLEOTIDE SEQUENCE</scope>
    <source>
        <strain evidence="1">9144</strain>
    </source>
</reference>
<feature type="non-terminal residue" evidence="1">
    <location>
        <position position="187"/>
    </location>
</feature>
<evidence type="ECO:0000313" key="1">
    <source>
        <dbReference type="EMBL" id="KAJ7196766.1"/>
    </source>
</evidence>
<evidence type="ECO:0000313" key="2">
    <source>
        <dbReference type="Proteomes" id="UP001219525"/>
    </source>
</evidence>